<evidence type="ECO:0000256" key="3">
    <source>
        <dbReference type="ARBA" id="ARBA00023002"/>
    </source>
</evidence>
<dbReference type="InterPro" id="IPR002347">
    <property type="entry name" value="SDR_fam"/>
</dbReference>
<protein>
    <submittedName>
        <fullName evidence="4">Putative oxidoreductase</fullName>
    </submittedName>
</protein>
<dbReference type="OrthoDB" id="5334159at2"/>
<dbReference type="PANTHER" id="PTHR43963:SF6">
    <property type="entry name" value="CHAIN DEHYDROGENASE FAMILY PROTEIN, PUTATIVE (AFU_ORTHOLOGUE AFUA_3G15350)-RELATED"/>
    <property type="match status" value="1"/>
</dbReference>
<keyword evidence="2" id="KW-0521">NADP</keyword>
<gene>
    <name evidence="4" type="ORF">DB32_006871</name>
</gene>
<dbReference type="EMBL" id="CP011125">
    <property type="protein sequence ID" value="AKF09722.1"/>
    <property type="molecule type" value="Genomic_DNA"/>
</dbReference>
<dbReference type="Proteomes" id="UP000034883">
    <property type="component" value="Chromosome"/>
</dbReference>
<keyword evidence="3" id="KW-0560">Oxidoreductase</keyword>
<dbReference type="STRING" id="927083.DB32_006871"/>
<name>A0A0F6YMX2_9BACT</name>
<organism evidence="4 5">
    <name type="scientific">Sandaracinus amylolyticus</name>
    <dbReference type="NCBI Taxonomy" id="927083"/>
    <lineage>
        <taxon>Bacteria</taxon>
        <taxon>Pseudomonadati</taxon>
        <taxon>Myxococcota</taxon>
        <taxon>Polyangia</taxon>
        <taxon>Polyangiales</taxon>
        <taxon>Sandaracinaceae</taxon>
        <taxon>Sandaracinus</taxon>
    </lineage>
</organism>
<accession>A0A0F6YMX2</accession>
<dbReference type="PRINTS" id="PR00081">
    <property type="entry name" value="GDHRDH"/>
</dbReference>
<reference evidence="4 5" key="1">
    <citation type="submission" date="2015-03" db="EMBL/GenBank/DDBJ databases">
        <title>Genome assembly of Sandaracinus amylolyticus DSM 53668.</title>
        <authorList>
            <person name="Sharma G."/>
            <person name="Subramanian S."/>
        </authorList>
    </citation>
    <scope>NUCLEOTIDE SEQUENCE [LARGE SCALE GENOMIC DNA]</scope>
    <source>
        <strain evidence="4 5">DSM 53668</strain>
    </source>
</reference>
<evidence type="ECO:0000313" key="5">
    <source>
        <dbReference type="Proteomes" id="UP000034883"/>
    </source>
</evidence>
<dbReference type="Pfam" id="PF13561">
    <property type="entry name" value="adh_short_C2"/>
    <property type="match status" value="1"/>
</dbReference>
<dbReference type="InterPro" id="IPR036291">
    <property type="entry name" value="NAD(P)-bd_dom_sf"/>
</dbReference>
<comment type="similarity">
    <text evidence="1">Belongs to the short-chain dehydrogenases/reductases (SDR) family.</text>
</comment>
<evidence type="ECO:0000313" key="4">
    <source>
        <dbReference type="EMBL" id="AKF09722.1"/>
    </source>
</evidence>
<evidence type="ECO:0000256" key="1">
    <source>
        <dbReference type="ARBA" id="ARBA00006484"/>
    </source>
</evidence>
<keyword evidence="5" id="KW-1185">Reference proteome</keyword>
<dbReference type="KEGG" id="samy:DB32_006871"/>
<evidence type="ECO:0000256" key="2">
    <source>
        <dbReference type="ARBA" id="ARBA00022857"/>
    </source>
</evidence>
<dbReference type="SUPFAM" id="SSF51735">
    <property type="entry name" value="NAD(P)-binding Rossmann-fold domains"/>
    <property type="match status" value="1"/>
</dbReference>
<dbReference type="Gene3D" id="3.40.50.720">
    <property type="entry name" value="NAD(P)-binding Rossmann-like Domain"/>
    <property type="match status" value="1"/>
</dbReference>
<dbReference type="Pfam" id="PF00106">
    <property type="entry name" value="adh_short"/>
    <property type="match status" value="1"/>
</dbReference>
<dbReference type="AlphaFoldDB" id="A0A0F6YMX2"/>
<dbReference type="PANTHER" id="PTHR43963">
    <property type="entry name" value="CARBONYL REDUCTASE 1-RELATED"/>
    <property type="match status" value="1"/>
</dbReference>
<dbReference type="GO" id="GO:0016491">
    <property type="term" value="F:oxidoreductase activity"/>
    <property type="evidence" value="ECO:0007669"/>
    <property type="project" value="UniProtKB-KW"/>
</dbReference>
<proteinExistence type="inferred from homology"/>
<sequence length="257" mass="27535">MTRTALVTGGNRGIGLEVCRGLAEPGFRVLLAARDRDEGEAAARSLREGGHDVRACVLDVSDRESIAALVSSLEGQAPIDVVVNNAGTSLDGFDVEVVRRTLAVNLERAIAVTDALAPQLSEDARVVMVSSGMGELHGLPSAIRARFDPPRDRAHVLAAVDEFARAVRAGREREEGWPRSAYRISKVALNAMTRVYAETLRGRARVVAVCPGWVRTRVGGAGASRSPREGAAGIVWAATTPDLETGRFYRDGRTIPW</sequence>
<dbReference type="RefSeq" id="WP_053236747.1">
    <property type="nucleotide sequence ID" value="NZ_CP011125.1"/>
</dbReference>